<dbReference type="AlphaFoldDB" id="A0A8J3TUR1"/>
<sequence>MHATVGDRLVVHGAVVGEHDKCGEIIEVRGSGGGPPFVVLFEDGHQALVFPGPDAVIEQGQRGS</sequence>
<organism evidence="2 3">
    <name type="scientific">Planotetraspora mira</name>
    <dbReference type="NCBI Taxonomy" id="58121"/>
    <lineage>
        <taxon>Bacteria</taxon>
        <taxon>Bacillati</taxon>
        <taxon>Actinomycetota</taxon>
        <taxon>Actinomycetes</taxon>
        <taxon>Streptosporangiales</taxon>
        <taxon>Streptosporangiaceae</taxon>
        <taxon>Planotetraspora</taxon>
    </lineage>
</organism>
<name>A0A8J3TUR1_9ACTN</name>
<proteinExistence type="predicted"/>
<feature type="domain" description="DUF1918" evidence="1">
    <location>
        <begin position="1"/>
        <end position="57"/>
    </location>
</feature>
<evidence type="ECO:0000259" key="1">
    <source>
        <dbReference type="Pfam" id="PF08940"/>
    </source>
</evidence>
<dbReference type="EMBL" id="BOOO01000004">
    <property type="protein sequence ID" value="GII27585.1"/>
    <property type="molecule type" value="Genomic_DNA"/>
</dbReference>
<gene>
    <name evidence="2" type="ORF">Pmi06nite_10270</name>
</gene>
<evidence type="ECO:0000313" key="2">
    <source>
        <dbReference type="EMBL" id="GII27585.1"/>
    </source>
</evidence>
<reference evidence="2 3" key="1">
    <citation type="submission" date="2021-01" db="EMBL/GenBank/DDBJ databases">
        <title>Whole genome shotgun sequence of Planotetraspora mira NBRC 15435.</title>
        <authorList>
            <person name="Komaki H."/>
            <person name="Tamura T."/>
        </authorList>
    </citation>
    <scope>NUCLEOTIDE SEQUENCE [LARGE SCALE GENOMIC DNA]</scope>
    <source>
        <strain evidence="2 3">NBRC 15435</strain>
    </source>
</reference>
<protein>
    <recommendedName>
        <fullName evidence="1">DUF1918 domain-containing protein</fullName>
    </recommendedName>
</protein>
<dbReference type="Proteomes" id="UP000650628">
    <property type="component" value="Unassembled WGS sequence"/>
</dbReference>
<dbReference type="SUPFAM" id="SSF50118">
    <property type="entry name" value="Cell growth inhibitor/plasmid maintenance toxic component"/>
    <property type="match status" value="1"/>
</dbReference>
<dbReference type="Gene3D" id="2.30.30.440">
    <property type="entry name" value="Domain of unknown function DUF1918"/>
    <property type="match status" value="1"/>
</dbReference>
<evidence type="ECO:0000313" key="3">
    <source>
        <dbReference type="Proteomes" id="UP000650628"/>
    </source>
</evidence>
<accession>A0A8J3TUR1</accession>
<dbReference type="RefSeq" id="WP_203951633.1">
    <property type="nucleotide sequence ID" value="NZ_BOOO01000004.1"/>
</dbReference>
<keyword evidence="3" id="KW-1185">Reference proteome</keyword>
<dbReference type="Pfam" id="PF08940">
    <property type="entry name" value="DUF1918"/>
    <property type="match status" value="1"/>
</dbReference>
<comment type="caution">
    <text evidence="2">The sequence shown here is derived from an EMBL/GenBank/DDBJ whole genome shotgun (WGS) entry which is preliminary data.</text>
</comment>
<dbReference type="InterPro" id="IPR015035">
    <property type="entry name" value="DUF1918"/>
</dbReference>